<dbReference type="AlphaFoldDB" id="F0NXS2"/>
<name>F0NXS2_WEEVC</name>
<protein>
    <submittedName>
        <fullName evidence="1">Uncharacterized protein</fullName>
    </submittedName>
</protein>
<keyword evidence="2" id="KW-1185">Reference proteome</keyword>
<accession>F0NXS2</accession>
<gene>
    <name evidence="1" type="ordered locus">Weevi_0257</name>
</gene>
<dbReference type="RefSeq" id="WP_013597371.1">
    <property type="nucleotide sequence ID" value="NC_015144.1"/>
</dbReference>
<proteinExistence type="predicted"/>
<dbReference type="Proteomes" id="UP000008641">
    <property type="component" value="Chromosome"/>
</dbReference>
<sequence length="165" mass="19500">MEKKLNALEQQQFFAELNENIKKEIREQLTSFPFPIDEVTDFEFRLKRVANKILKNSSLNRLKADLEVYKQLSNDNFNLFSVSYLLNVAQDMSAKELEITTGEYIQLIEEFYEYGKIYNKYATPIKEAIQGKYQKIADKYQNEALVDQNQKRKVDNKKVIPLSRK</sequence>
<evidence type="ECO:0000313" key="2">
    <source>
        <dbReference type="Proteomes" id="UP000008641"/>
    </source>
</evidence>
<dbReference type="KEGG" id="wvi:Weevi_0257"/>
<dbReference type="STRING" id="865938.Weevi_0257"/>
<organism evidence="1 2">
    <name type="scientific">Weeksella virosa (strain ATCC 43766 / DSM 16922 / JCM 21250 / CCUG 30538 / CDC 9751 / IAM 14551 / NBRC 16016 / NCTC 11634 / CL345/78)</name>
    <dbReference type="NCBI Taxonomy" id="865938"/>
    <lineage>
        <taxon>Bacteria</taxon>
        <taxon>Pseudomonadati</taxon>
        <taxon>Bacteroidota</taxon>
        <taxon>Flavobacteriia</taxon>
        <taxon>Flavobacteriales</taxon>
        <taxon>Weeksellaceae</taxon>
        <taxon>Weeksella</taxon>
    </lineage>
</organism>
<dbReference type="HOGENOM" id="CLU_1610107_0_0_10"/>
<reference evidence="2" key="2">
    <citation type="journal article" date="2011" name="Stand. Genomic Sci.">
        <title>Complete genome sequence of Weeksella virosa type strain (9751T).</title>
        <authorList>
            <person name="Lang E."/>
            <person name="Teshima H."/>
            <person name="Lucas S."/>
            <person name="Lapidus A."/>
            <person name="Hammon N."/>
            <person name="Deshpande S."/>
            <person name="Nolan M."/>
            <person name="Cheng J."/>
            <person name="Pitluck S."/>
            <person name="Liolios K."/>
            <person name="Pagani I."/>
            <person name="Mikhailova N."/>
            <person name="Ivanova N."/>
            <person name="Mavromatis K."/>
            <person name="Pati A."/>
            <person name="Tapia R."/>
            <person name="Han C."/>
            <person name="Goodwin L."/>
            <person name="Chen A."/>
            <person name="Palaniappan K."/>
            <person name="Land M."/>
            <person name="Hauser L."/>
            <person name="Chang Y."/>
            <person name="Jeffries C."/>
            <person name="Brambilla E."/>
            <person name="Kopitz M."/>
            <person name="Rohde M."/>
            <person name="Goker M."/>
            <person name="Tindall B."/>
            <person name="Detter J."/>
            <person name="Woyke T."/>
            <person name="Bristow J."/>
            <person name="Eisen J."/>
            <person name="Markowitz V."/>
            <person name="Hugenholtz P."/>
            <person name="Klenk H."/>
            <person name="Kyrpides N."/>
        </authorList>
    </citation>
    <scope>NUCLEOTIDE SEQUENCE [LARGE SCALE GENOMIC DNA]</scope>
    <source>
        <strain evidence="2">ATCC 43766 / DSM 16922 / JCM 21250 / NBRC 16016 / NCTC 11634 / CL345/78</strain>
    </source>
</reference>
<evidence type="ECO:0000313" key="1">
    <source>
        <dbReference type="EMBL" id="ADX66979.1"/>
    </source>
</evidence>
<dbReference type="EMBL" id="CP002455">
    <property type="protein sequence ID" value="ADX66979.1"/>
    <property type="molecule type" value="Genomic_DNA"/>
</dbReference>
<dbReference type="OrthoDB" id="1275210at2"/>
<reference evidence="1 2" key="1">
    <citation type="journal article" date="2011" name="Stand. Genomic Sci.">
        <title>Complete genome sequence of Weeksella virosa type strain (9751).</title>
        <authorList>
            <person name="Lang E."/>
            <person name="Teshima H."/>
            <person name="Lucas S."/>
            <person name="Lapidus A."/>
            <person name="Hammon N."/>
            <person name="Deshpande S."/>
            <person name="Nolan M."/>
            <person name="Cheng J.F."/>
            <person name="Pitluck S."/>
            <person name="Liolios K."/>
            <person name="Pagani I."/>
            <person name="Mikhailova N."/>
            <person name="Ivanova N."/>
            <person name="Mavromatis K."/>
            <person name="Pati A."/>
            <person name="Tapia R."/>
            <person name="Han C."/>
            <person name="Goodwin L."/>
            <person name="Chen A."/>
            <person name="Palaniappan K."/>
            <person name="Land M."/>
            <person name="Hauser L."/>
            <person name="Chang Y.J."/>
            <person name="Jeffries C.D."/>
            <person name="Brambilla E.M."/>
            <person name="Kopitz M."/>
            <person name="Rohde M."/>
            <person name="Goker M."/>
            <person name="Tindall B.J."/>
            <person name="Detter J.C."/>
            <person name="Woyke T."/>
            <person name="Bristow J."/>
            <person name="Eisen J.A."/>
            <person name="Markowitz V."/>
            <person name="Hugenholtz P."/>
            <person name="Klenk H.P."/>
            <person name="Kyrpides N.C."/>
        </authorList>
    </citation>
    <scope>NUCLEOTIDE SEQUENCE [LARGE SCALE GENOMIC DNA]</scope>
    <source>
        <strain evidence="2">ATCC 43766 / DSM 16922 / JCM 21250 / NBRC 16016 / NCTC 11634 / CL345/78</strain>
    </source>
</reference>